<dbReference type="OrthoDB" id="263506at2759"/>
<protein>
    <submittedName>
        <fullName evidence="3">Uncharacterized protein</fullName>
    </submittedName>
</protein>
<name>A0A422PXV0_9TRYP</name>
<evidence type="ECO:0000256" key="1">
    <source>
        <dbReference type="SAM" id="Coils"/>
    </source>
</evidence>
<dbReference type="GeneID" id="40316677"/>
<organism evidence="3 4">
    <name type="scientific">Trypanosoma conorhini</name>
    <dbReference type="NCBI Taxonomy" id="83891"/>
    <lineage>
        <taxon>Eukaryota</taxon>
        <taxon>Discoba</taxon>
        <taxon>Euglenozoa</taxon>
        <taxon>Kinetoplastea</taxon>
        <taxon>Metakinetoplastina</taxon>
        <taxon>Trypanosomatida</taxon>
        <taxon>Trypanosomatidae</taxon>
        <taxon>Trypanosoma</taxon>
    </lineage>
</organism>
<dbReference type="EMBL" id="MKKU01000133">
    <property type="protein sequence ID" value="RNF22589.1"/>
    <property type="molecule type" value="Genomic_DNA"/>
</dbReference>
<feature type="region of interest" description="Disordered" evidence="2">
    <location>
        <begin position="232"/>
        <end position="258"/>
    </location>
</feature>
<accession>A0A422PXV0</accession>
<comment type="caution">
    <text evidence="3">The sequence shown here is derived from an EMBL/GenBank/DDBJ whole genome shotgun (WGS) entry which is preliminary data.</text>
</comment>
<evidence type="ECO:0000313" key="4">
    <source>
        <dbReference type="Proteomes" id="UP000284403"/>
    </source>
</evidence>
<keyword evidence="1" id="KW-0175">Coiled coil</keyword>
<dbReference type="RefSeq" id="XP_029229907.1">
    <property type="nucleotide sequence ID" value="XM_029369988.1"/>
</dbReference>
<evidence type="ECO:0000313" key="3">
    <source>
        <dbReference type="EMBL" id="RNF22589.1"/>
    </source>
</evidence>
<dbReference type="Proteomes" id="UP000284403">
    <property type="component" value="Unassembled WGS sequence"/>
</dbReference>
<evidence type="ECO:0000256" key="2">
    <source>
        <dbReference type="SAM" id="MobiDB-lite"/>
    </source>
</evidence>
<proteinExistence type="predicted"/>
<sequence length="681" mass="76853">MHRRKQFLEAFATDTEVRGTDALTGPLGSEVGSATMPPDAVKLHRLSKMTGQRRMSSRSQLDRLSCSSISGVPRMLVPLMQQDDGNVMDPLRMLHKCIRHFATHPEIYGSNLHALLDRELMYVMRVKASEAALLAPGMVPVIASTLPAINIGKTKGGKLQHPALEKCAGWMVTPRSIDAAVSAGTVFRGDGMFGFGATTFVEGTPGFFSLLDKASRRVPLHEERITAEIPEVAGDNSVPASSVTDFSHSERSASLQEKNLQQDTARVRFLASENSSSPSPTSGPVQADTGPMLLVDGTSYEVSFLRSQLQQVEAAYNAKCISHHELQQENTQLKSQLTATEKKKQQYLARNQEMRVQIESMKRELDAWKQRASELNVAGQGANSHVSSESSRRVQLMQLGQTKRELSHMSRLWRETEKSLQETKRALESAEKEAQLSHSYLEDAFHLIERLERRIVRRDHYIGIQGRRQASLEEKYEKLMWCLEELRTITGGSSYVDYLLSQDDAWSLFLFVRLQRRFMGYAQMEEPIPAKTEPLFFRRTPLGGRFVDMYSPSLLLRLVTDQGWGTTESTEKLPTIQLKAQLPRWRGMYTIDFMPLSVAERSDVNSAENTITRLEVSRRAFPVLSLASLLLPRQNATSMTDVHEDEEVPNTAQYDKAALRLVLYSFWSERLAHYKKKWRGV</sequence>
<reference evidence="3 4" key="1">
    <citation type="journal article" date="2018" name="BMC Genomics">
        <title>Genomic comparison of Trypanosoma conorhini and Trypanosoma rangeli to Trypanosoma cruzi strains of high and low virulence.</title>
        <authorList>
            <person name="Bradwell K.R."/>
            <person name="Koparde V.N."/>
            <person name="Matveyev A.V."/>
            <person name="Serrano M.G."/>
            <person name="Alves J.M."/>
            <person name="Parikh H."/>
            <person name="Huang B."/>
            <person name="Lee V."/>
            <person name="Espinosa-Alvarez O."/>
            <person name="Ortiz P.A."/>
            <person name="Costa-Martins A.G."/>
            <person name="Teixeira M.M."/>
            <person name="Buck G.A."/>
        </authorList>
    </citation>
    <scope>NUCLEOTIDE SEQUENCE [LARGE SCALE GENOMIC DNA]</scope>
    <source>
        <strain evidence="3 4">025E</strain>
    </source>
</reference>
<feature type="compositionally biased region" description="Polar residues" evidence="2">
    <location>
        <begin position="238"/>
        <end position="258"/>
    </location>
</feature>
<keyword evidence="4" id="KW-1185">Reference proteome</keyword>
<dbReference type="AlphaFoldDB" id="A0A422PXV0"/>
<feature type="coiled-coil region" evidence="1">
    <location>
        <begin position="323"/>
        <end position="378"/>
    </location>
</feature>
<gene>
    <name evidence="3" type="ORF">Tco025E_03066</name>
</gene>